<feature type="domain" description="Barstar (barnase inhibitor)" evidence="2">
    <location>
        <begin position="15"/>
        <end position="111"/>
    </location>
</feature>
<dbReference type="Pfam" id="PF01337">
    <property type="entry name" value="Barstar"/>
    <property type="match status" value="1"/>
</dbReference>
<dbReference type="SUPFAM" id="SSF52038">
    <property type="entry name" value="Barstar-related"/>
    <property type="match status" value="1"/>
</dbReference>
<dbReference type="Proteomes" id="UP000292547">
    <property type="component" value="Chromosome"/>
</dbReference>
<comment type="similarity">
    <text evidence="1">Belongs to the barstar family.</text>
</comment>
<dbReference type="STRING" id="73044.GCA_000725795_03316"/>
<proteinExistence type="inferred from homology"/>
<sequence length="114" mass="12435">MPAATLAEVVHQAGWKVIPLDLAGVTDQAGFMDRATKALDLPEFAGRNWQAFQDACGDIGWGPEVPGRLLVVVGWRDYAKAQPEQWESAQQVLESVAGRQQKYDSTLAVVLTLI</sequence>
<dbReference type="RefSeq" id="WP_031181526.1">
    <property type="nucleotide sequence ID" value="NZ_CP032229.1"/>
</dbReference>
<dbReference type="KEGG" id="sseo:D0Z67_24970"/>
<evidence type="ECO:0000259" key="2">
    <source>
        <dbReference type="Pfam" id="PF01337"/>
    </source>
</evidence>
<dbReference type="OrthoDB" id="5184890at2"/>
<gene>
    <name evidence="3" type="ORF">D0Z67_24970</name>
</gene>
<dbReference type="AlphaFoldDB" id="A0A4P6U1L6"/>
<organism evidence="3 4">
    <name type="scientific">Streptomyces seoulensis</name>
    <dbReference type="NCBI Taxonomy" id="73044"/>
    <lineage>
        <taxon>Bacteria</taxon>
        <taxon>Bacillati</taxon>
        <taxon>Actinomycetota</taxon>
        <taxon>Actinomycetes</taxon>
        <taxon>Kitasatosporales</taxon>
        <taxon>Streptomycetaceae</taxon>
        <taxon>Streptomyces</taxon>
    </lineage>
</organism>
<dbReference type="InterPro" id="IPR000468">
    <property type="entry name" value="Barstar"/>
</dbReference>
<name>A0A4P6U1L6_STRSO</name>
<keyword evidence="4" id="KW-1185">Reference proteome</keyword>
<dbReference type="GeneID" id="300102165"/>
<dbReference type="Gene3D" id="3.30.370.10">
    <property type="entry name" value="Barstar-like"/>
    <property type="match status" value="1"/>
</dbReference>
<protein>
    <recommendedName>
        <fullName evidence="2">Barstar (barnase inhibitor) domain-containing protein</fullName>
    </recommendedName>
</protein>
<reference evidence="3 4" key="1">
    <citation type="submission" date="2018-08" db="EMBL/GenBank/DDBJ databases">
        <title>The complete genome sequence of Streptomyces seoulensis, a pioneer strain for nickel superoxide dismutase discovery.</title>
        <authorList>
            <person name="Shin J."/>
            <person name="Lee J.-S."/>
            <person name="Lee E.-J."/>
            <person name="Youn H.-D."/>
        </authorList>
    </citation>
    <scope>NUCLEOTIDE SEQUENCE [LARGE SCALE GENOMIC DNA]</scope>
    <source>
        <strain evidence="3 4">KCTC 9819</strain>
    </source>
</reference>
<dbReference type="EMBL" id="CP032229">
    <property type="protein sequence ID" value="QBJ93217.1"/>
    <property type="molecule type" value="Genomic_DNA"/>
</dbReference>
<evidence type="ECO:0000313" key="3">
    <source>
        <dbReference type="EMBL" id="QBJ93217.1"/>
    </source>
</evidence>
<evidence type="ECO:0000313" key="4">
    <source>
        <dbReference type="Proteomes" id="UP000292547"/>
    </source>
</evidence>
<accession>A0A4P6U1L6</accession>
<dbReference type="InterPro" id="IPR035905">
    <property type="entry name" value="Barstar-like_sf"/>
</dbReference>
<evidence type="ECO:0000256" key="1">
    <source>
        <dbReference type="ARBA" id="ARBA00006845"/>
    </source>
</evidence>